<dbReference type="PROSITE" id="PS50977">
    <property type="entry name" value="HTH_TETR_2"/>
    <property type="match status" value="1"/>
</dbReference>
<evidence type="ECO:0000313" key="6">
    <source>
        <dbReference type="Proteomes" id="UP000198666"/>
    </source>
</evidence>
<reference evidence="6" key="1">
    <citation type="submission" date="2016-10" db="EMBL/GenBank/DDBJ databases">
        <authorList>
            <person name="Varghese N."/>
            <person name="Submissions S."/>
        </authorList>
    </citation>
    <scope>NUCLEOTIDE SEQUENCE [LARGE SCALE GENOMIC DNA]</scope>
    <source>
        <strain evidence="6">DSM 21620</strain>
    </source>
</reference>
<dbReference type="InterPro" id="IPR041603">
    <property type="entry name" value="YvdT_C"/>
</dbReference>
<dbReference type="Gene3D" id="1.10.357.10">
    <property type="entry name" value="Tetracycline Repressor, domain 2"/>
    <property type="match status" value="1"/>
</dbReference>
<dbReference type="PANTHER" id="PTHR43479">
    <property type="entry name" value="ACREF/ENVCD OPERON REPRESSOR-RELATED"/>
    <property type="match status" value="1"/>
</dbReference>
<organism evidence="5 6">
    <name type="scientific">Terribacillus halophilus</name>
    <dbReference type="NCBI Taxonomy" id="361279"/>
    <lineage>
        <taxon>Bacteria</taxon>
        <taxon>Bacillati</taxon>
        <taxon>Bacillota</taxon>
        <taxon>Bacilli</taxon>
        <taxon>Bacillales</taxon>
        <taxon>Bacillaceae</taxon>
        <taxon>Terribacillus</taxon>
    </lineage>
</organism>
<dbReference type="PRINTS" id="PR00455">
    <property type="entry name" value="HTHTETR"/>
</dbReference>
<name>A0A1G6PP60_9BACI</name>
<gene>
    <name evidence="5" type="ORF">SAMN05421663_104186</name>
</gene>
<keyword evidence="6" id="KW-1185">Reference proteome</keyword>
<dbReference type="STRING" id="361279.SAMN05421663_104186"/>
<evidence type="ECO:0000259" key="4">
    <source>
        <dbReference type="PROSITE" id="PS50977"/>
    </source>
</evidence>
<keyword evidence="1" id="KW-0678">Repressor</keyword>
<feature type="domain" description="HTH tetR-type" evidence="4">
    <location>
        <begin position="12"/>
        <end position="72"/>
    </location>
</feature>
<sequence>MTVSHILEVLALDKKEKITKAAIEVFMEKGINKATISDIVKKAGIAQGTFYLYFPSKLDVMPSIAQVMLNVILDSLNERANSSEIDILIKEMVEVVFDVTNEYRELSKLIYSGLTQTQHIENWEDIYEPLYDWIENKLMQGQKNGYVRQFNNTRSVAKILIGTIESSAEQLFMYNDSDSNLKVHKEELIDFLCIAIKNNPTH</sequence>
<evidence type="ECO:0000313" key="5">
    <source>
        <dbReference type="EMBL" id="SDC81296.1"/>
    </source>
</evidence>
<accession>A0A1G6PP60</accession>
<dbReference type="RefSeq" id="WP_244499307.1">
    <property type="nucleotide sequence ID" value="NZ_FMZB01000004.1"/>
</dbReference>
<dbReference type="SUPFAM" id="SSF48498">
    <property type="entry name" value="Tetracyclin repressor-like, C-terminal domain"/>
    <property type="match status" value="1"/>
</dbReference>
<evidence type="ECO:0000256" key="2">
    <source>
        <dbReference type="ARBA" id="ARBA00023125"/>
    </source>
</evidence>
<dbReference type="PROSITE" id="PS01081">
    <property type="entry name" value="HTH_TETR_1"/>
    <property type="match status" value="1"/>
</dbReference>
<proteinExistence type="predicted"/>
<dbReference type="InterPro" id="IPR036271">
    <property type="entry name" value="Tet_transcr_reg_TetR-rel_C_sf"/>
</dbReference>
<dbReference type="EMBL" id="FMZB01000004">
    <property type="protein sequence ID" value="SDC81296.1"/>
    <property type="molecule type" value="Genomic_DNA"/>
</dbReference>
<dbReference type="GO" id="GO:0003677">
    <property type="term" value="F:DNA binding"/>
    <property type="evidence" value="ECO:0007669"/>
    <property type="project" value="UniProtKB-UniRule"/>
</dbReference>
<dbReference type="SUPFAM" id="SSF46689">
    <property type="entry name" value="Homeodomain-like"/>
    <property type="match status" value="1"/>
</dbReference>
<dbReference type="AlphaFoldDB" id="A0A1G6PP60"/>
<dbReference type="PANTHER" id="PTHR43479:SF8">
    <property type="entry name" value="TRANSCRIPTIONAL REGULATOR, TETR FAMILY"/>
    <property type="match status" value="1"/>
</dbReference>
<dbReference type="InterPro" id="IPR001647">
    <property type="entry name" value="HTH_TetR"/>
</dbReference>
<feature type="DNA-binding region" description="H-T-H motif" evidence="3">
    <location>
        <begin position="35"/>
        <end position="54"/>
    </location>
</feature>
<dbReference type="Pfam" id="PF17934">
    <property type="entry name" value="TetR_C_26"/>
    <property type="match status" value="1"/>
</dbReference>
<evidence type="ECO:0000256" key="1">
    <source>
        <dbReference type="ARBA" id="ARBA00022491"/>
    </source>
</evidence>
<protein>
    <submittedName>
        <fullName evidence="5">DNA-binding transcriptional regulator, AcrR family</fullName>
    </submittedName>
</protein>
<keyword evidence="2 3" id="KW-0238">DNA-binding</keyword>
<dbReference type="Pfam" id="PF00440">
    <property type="entry name" value="TetR_N"/>
    <property type="match status" value="1"/>
</dbReference>
<dbReference type="InterPro" id="IPR023772">
    <property type="entry name" value="DNA-bd_HTH_TetR-type_CS"/>
</dbReference>
<dbReference type="InterPro" id="IPR009057">
    <property type="entry name" value="Homeodomain-like_sf"/>
</dbReference>
<dbReference type="InterPro" id="IPR050624">
    <property type="entry name" value="HTH-type_Tx_Regulator"/>
</dbReference>
<evidence type="ECO:0000256" key="3">
    <source>
        <dbReference type="PROSITE-ProRule" id="PRU00335"/>
    </source>
</evidence>
<dbReference type="Proteomes" id="UP000198666">
    <property type="component" value="Unassembled WGS sequence"/>
</dbReference>